<proteinExistence type="predicted"/>
<dbReference type="EMBL" id="LR536450">
    <property type="protein sequence ID" value="VFU11040.1"/>
    <property type="molecule type" value="Genomic_DNA"/>
</dbReference>
<accession>A0A4U8Z648</accession>
<evidence type="ECO:0000313" key="2">
    <source>
        <dbReference type="Proteomes" id="UP000294360"/>
    </source>
</evidence>
<reference evidence="1 2" key="1">
    <citation type="submission" date="2019-03" db="EMBL/GenBank/DDBJ databases">
        <authorList>
            <person name="Kox A.R. M."/>
        </authorList>
    </citation>
    <scope>NUCLEOTIDE SEQUENCE [LARGE SCALE GENOMIC DNA]</scope>
    <source>
        <strain evidence="1">MTUNDRAET4 annotated genome</strain>
    </source>
</reference>
<dbReference type="AlphaFoldDB" id="A0A4U8Z648"/>
<protein>
    <submittedName>
        <fullName evidence="1">Uncharacterized protein</fullName>
    </submittedName>
</protein>
<organism evidence="1 2">
    <name type="scientific">Methylocella tundrae</name>
    <dbReference type="NCBI Taxonomy" id="227605"/>
    <lineage>
        <taxon>Bacteria</taxon>
        <taxon>Pseudomonadati</taxon>
        <taxon>Pseudomonadota</taxon>
        <taxon>Alphaproteobacteria</taxon>
        <taxon>Hyphomicrobiales</taxon>
        <taxon>Beijerinckiaceae</taxon>
        <taxon>Methylocella</taxon>
    </lineage>
</organism>
<dbReference type="Proteomes" id="UP000294360">
    <property type="component" value="Chromosome"/>
</dbReference>
<dbReference type="KEGG" id="mtun:MTUNDRAET4_4159"/>
<gene>
    <name evidence="1" type="ORF">MTUNDRAET4_4159</name>
</gene>
<name>A0A4U8Z648_METTU</name>
<sequence>MAHGFKMAKAMPKYTADLTAQTRLPKYELPLALTLSEC</sequence>
<evidence type="ECO:0000313" key="1">
    <source>
        <dbReference type="EMBL" id="VFU11040.1"/>
    </source>
</evidence>